<evidence type="ECO:0000313" key="3">
    <source>
        <dbReference type="EMBL" id="KZE63412.1"/>
    </source>
</evidence>
<protein>
    <recommendedName>
        <fullName evidence="2">Glycosyltransferase 2-like domain-containing protein</fullName>
    </recommendedName>
</protein>
<gene>
    <name evidence="3" type="ORF">AWM68_15465</name>
</gene>
<reference evidence="4" key="1">
    <citation type="submission" date="2016-01" db="EMBL/GenBank/DDBJ databases">
        <title>Draft genome of Chromobacterium sp. F49.</title>
        <authorList>
            <person name="Hong K.W."/>
        </authorList>
    </citation>
    <scope>NUCLEOTIDE SEQUENCE [LARGE SCALE GENOMIC DNA]</scope>
    <source>
        <strain evidence="4">P7IIIA</strain>
    </source>
</reference>
<dbReference type="Proteomes" id="UP000076567">
    <property type="component" value="Unassembled WGS sequence"/>
</dbReference>
<proteinExistence type="inferred from homology"/>
<sequence length="266" mass="31456">MRKEVTILIPSYNSGNYLREAIESVFNQTYPYWKMIIVDDSSTDHSLFHAADLLQDPRITLIKNEKNGGQSIAQNIGLQNITTEFFLQLDSDDWLPENTVELLMDTAESVPEDVALIIGDVVEVTEMRSRKRYRFVSNKWSNIHQDKYELLGANYIPWPKFYRTSSVKKMGGWAVNDPFEGRHAEDLRMFLRLIEEYRFYYIPETILYYRIHSSNSTHQKDVYKEAVEWIVRDALKRWGNEYEPVFKTIRGGWRVIKKLIPIEREE</sequence>
<dbReference type="RefSeq" id="WP_066245949.1">
    <property type="nucleotide sequence ID" value="NZ_LRFC01000039.1"/>
</dbReference>
<comment type="similarity">
    <text evidence="1">Belongs to the glycosyltransferase 2 family.</text>
</comment>
<dbReference type="OrthoDB" id="2850014at2"/>
<dbReference type="EMBL" id="LRFC01000039">
    <property type="protein sequence ID" value="KZE63412.1"/>
    <property type="molecule type" value="Genomic_DNA"/>
</dbReference>
<keyword evidence="4" id="KW-1185">Reference proteome</keyword>
<organism evidence="3 4">
    <name type="scientific">Fictibacillus phosphorivorans</name>
    <dbReference type="NCBI Taxonomy" id="1221500"/>
    <lineage>
        <taxon>Bacteria</taxon>
        <taxon>Bacillati</taxon>
        <taxon>Bacillota</taxon>
        <taxon>Bacilli</taxon>
        <taxon>Bacillales</taxon>
        <taxon>Fictibacillaceae</taxon>
        <taxon>Fictibacillus</taxon>
    </lineage>
</organism>
<dbReference type="Gene3D" id="3.90.550.10">
    <property type="entry name" value="Spore Coat Polysaccharide Biosynthesis Protein SpsA, Chain A"/>
    <property type="match status" value="1"/>
</dbReference>
<accession>A0A165MUE1</accession>
<dbReference type="SUPFAM" id="SSF53448">
    <property type="entry name" value="Nucleotide-diphospho-sugar transferases"/>
    <property type="match status" value="1"/>
</dbReference>
<dbReference type="Pfam" id="PF00535">
    <property type="entry name" value="Glycos_transf_2"/>
    <property type="match status" value="1"/>
</dbReference>
<evidence type="ECO:0000259" key="2">
    <source>
        <dbReference type="Pfam" id="PF00535"/>
    </source>
</evidence>
<feature type="domain" description="Glycosyltransferase 2-like" evidence="2">
    <location>
        <begin position="6"/>
        <end position="169"/>
    </location>
</feature>
<name>A0A165MUE1_9BACL</name>
<dbReference type="InterPro" id="IPR029044">
    <property type="entry name" value="Nucleotide-diphossugar_trans"/>
</dbReference>
<evidence type="ECO:0000256" key="1">
    <source>
        <dbReference type="ARBA" id="ARBA00006739"/>
    </source>
</evidence>
<dbReference type="AlphaFoldDB" id="A0A165MUE1"/>
<dbReference type="PANTHER" id="PTHR22916">
    <property type="entry name" value="GLYCOSYLTRANSFERASE"/>
    <property type="match status" value="1"/>
</dbReference>
<evidence type="ECO:0000313" key="4">
    <source>
        <dbReference type="Proteomes" id="UP000076567"/>
    </source>
</evidence>
<dbReference type="InterPro" id="IPR001173">
    <property type="entry name" value="Glyco_trans_2-like"/>
</dbReference>
<comment type="caution">
    <text evidence="3">The sequence shown here is derived from an EMBL/GenBank/DDBJ whole genome shotgun (WGS) entry which is preliminary data.</text>
</comment>